<evidence type="ECO:0000256" key="3">
    <source>
        <dbReference type="ARBA" id="ARBA00022723"/>
    </source>
</evidence>
<dbReference type="Pfam" id="PF02574">
    <property type="entry name" value="S-methyl_trans"/>
    <property type="match status" value="1"/>
</dbReference>
<keyword evidence="3" id="KW-0479">Metal-binding</keyword>
<reference evidence="6" key="1">
    <citation type="submission" date="2020-05" db="EMBL/GenBank/DDBJ databases">
        <authorList>
            <person name="Chiriac C."/>
            <person name="Salcher M."/>
            <person name="Ghai R."/>
            <person name="Kavagutti S V."/>
        </authorList>
    </citation>
    <scope>NUCLEOTIDE SEQUENCE</scope>
</reference>
<dbReference type="GO" id="GO:0009086">
    <property type="term" value="P:methionine biosynthetic process"/>
    <property type="evidence" value="ECO:0007669"/>
    <property type="project" value="InterPro"/>
</dbReference>
<accession>A0A6J7JH60</accession>
<dbReference type="Gene3D" id="3.20.20.330">
    <property type="entry name" value="Homocysteine-binding-like domain"/>
    <property type="match status" value="1"/>
</dbReference>
<name>A0A6J7JH60_9ZZZZ</name>
<keyword evidence="1" id="KW-0489">Methyltransferase</keyword>
<dbReference type="GO" id="GO:0032259">
    <property type="term" value="P:methylation"/>
    <property type="evidence" value="ECO:0007669"/>
    <property type="project" value="UniProtKB-KW"/>
</dbReference>
<dbReference type="InterPro" id="IPR036589">
    <property type="entry name" value="HCY_dom_sf"/>
</dbReference>
<protein>
    <submittedName>
        <fullName evidence="6">Unannotated protein</fullName>
    </submittedName>
</protein>
<feature type="domain" description="Hcy-binding" evidence="5">
    <location>
        <begin position="3"/>
        <end position="298"/>
    </location>
</feature>
<keyword evidence="2" id="KW-0808">Transferase</keyword>
<dbReference type="GO" id="GO:0008270">
    <property type="term" value="F:zinc ion binding"/>
    <property type="evidence" value="ECO:0007669"/>
    <property type="project" value="InterPro"/>
</dbReference>
<evidence type="ECO:0000313" key="6">
    <source>
        <dbReference type="EMBL" id="CAB4942189.1"/>
    </source>
</evidence>
<dbReference type="PROSITE" id="PS50970">
    <property type="entry name" value="HCY"/>
    <property type="match status" value="1"/>
</dbReference>
<dbReference type="NCBIfam" id="NF007020">
    <property type="entry name" value="PRK09485.1"/>
    <property type="match status" value="1"/>
</dbReference>
<dbReference type="SUPFAM" id="SSF82282">
    <property type="entry name" value="Homocysteine S-methyltransferase"/>
    <property type="match status" value="1"/>
</dbReference>
<evidence type="ECO:0000259" key="5">
    <source>
        <dbReference type="PROSITE" id="PS50970"/>
    </source>
</evidence>
<organism evidence="6">
    <name type="scientific">freshwater metagenome</name>
    <dbReference type="NCBI Taxonomy" id="449393"/>
    <lineage>
        <taxon>unclassified sequences</taxon>
        <taxon>metagenomes</taxon>
        <taxon>ecological metagenomes</taxon>
    </lineage>
</organism>
<dbReference type="GO" id="GO:0008898">
    <property type="term" value="F:S-adenosylmethionine-homocysteine S-methyltransferase activity"/>
    <property type="evidence" value="ECO:0007669"/>
    <property type="project" value="TreeGrafter"/>
</dbReference>
<gene>
    <name evidence="6" type="ORF">UFOPK3662_01989</name>
</gene>
<dbReference type="EMBL" id="CAFBMW010000015">
    <property type="protein sequence ID" value="CAB4942189.1"/>
    <property type="molecule type" value="Genomic_DNA"/>
</dbReference>
<dbReference type="AlphaFoldDB" id="A0A6J7JH60"/>
<evidence type="ECO:0000256" key="2">
    <source>
        <dbReference type="ARBA" id="ARBA00022679"/>
    </source>
</evidence>
<dbReference type="PANTHER" id="PTHR46015:SF1">
    <property type="entry name" value="HOMOCYSTEINE S-METHYLTRANSFERASE-LIKE ISOFORM 1"/>
    <property type="match status" value="1"/>
</dbReference>
<dbReference type="InterPro" id="IPR051486">
    <property type="entry name" value="Hcy_S-methyltransferase"/>
</dbReference>
<evidence type="ECO:0000256" key="4">
    <source>
        <dbReference type="ARBA" id="ARBA00022833"/>
    </source>
</evidence>
<dbReference type="GO" id="GO:0033528">
    <property type="term" value="P:S-methylmethionine cycle"/>
    <property type="evidence" value="ECO:0007669"/>
    <property type="project" value="TreeGrafter"/>
</dbReference>
<dbReference type="InterPro" id="IPR003726">
    <property type="entry name" value="HCY_dom"/>
</dbReference>
<dbReference type="PANTHER" id="PTHR46015">
    <property type="entry name" value="ZGC:172121"/>
    <property type="match status" value="1"/>
</dbReference>
<keyword evidence="4" id="KW-0862">Zinc</keyword>
<sequence>MSPHSLRETIASRPVVLDGGLATLLERHGHDLSSDLWSARLLRDDPAAIEAAHREFFAAGAEVATTASYQVSFEGFGAAGADRDEVETILRRSVALAAAARDAAAPDGWVAASVGPYGAVLADGAEYRGDYDLDVDGLRAFHRPRLDVLASTVGAGADVLAVETIPCLAEVEAVLAELDGTGIPTWLSLSAADGRTRAGEPLEEAFAMAADVAEVLAIGVNCTTPADARDAVHLAGPYGPVVVYPNSGQSWNAETREWEGRSAFTAQDVDAWVVSGARLVGGCCRVGPEDIAALRATLGA</sequence>
<evidence type="ECO:0000256" key="1">
    <source>
        <dbReference type="ARBA" id="ARBA00022603"/>
    </source>
</evidence>
<proteinExistence type="predicted"/>